<dbReference type="Proteomes" id="UP000011535">
    <property type="component" value="Unassembled WGS sequence"/>
</dbReference>
<dbReference type="InterPro" id="IPR011010">
    <property type="entry name" value="DNA_brk_join_enz"/>
</dbReference>
<dbReference type="Gene3D" id="1.10.443.10">
    <property type="entry name" value="Intergrase catalytic core"/>
    <property type="match status" value="1"/>
</dbReference>
<evidence type="ECO:0000313" key="8">
    <source>
        <dbReference type="Proteomes" id="UP000011535"/>
    </source>
</evidence>
<keyword evidence="1" id="KW-0229">DNA integration</keyword>
<dbReference type="AlphaFoldDB" id="M0GV70"/>
<dbReference type="PROSITE" id="PS51900">
    <property type="entry name" value="CB"/>
    <property type="match status" value="1"/>
</dbReference>
<gene>
    <name evidence="7" type="ORF">C456_04685</name>
</gene>
<accession>M0GV70</accession>
<proteinExistence type="predicted"/>
<dbReference type="InterPro" id="IPR050090">
    <property type="entry name" value="Tyrosine_recombinase_XerCD"/>
</dbReference>
<dbReference type="InterPro" id="IPR010998">
    <property type="entry name" value="Integrase_recombinase_N"/>
</dbReference>
<dbReference type="Gene3D" id="1.10.150.130">
    <property type="match status" value="1"/>
</dbReference>
<organism evidence="7 8">
    <name type="scientific">Haloferax lucentense (strain DSM 14919 / JCM 9276 / NCIMB 13854 / Aa 2.2)</name>
    <name type="common">Haloferax alicantei</name>
    <dbReference type="NCBI Taxonomy" id="1230452"/>
    <lineage>
        <taxon>Archaea</taxon>
        <taxon>Methanobacteriati</taxon>
        <taxon>Methanobacteriota</taxon>
        <taxon>Stenosarchaea group</taxon>
        <taxon>Halobacteria</taxon>
        <taxon>Halobacteriales</taxon>
        <taxon>Haloferacaceae</taxon>
        <taxon>Haloferax</taxon>
    </lineage>
</organism>
<evidence type="ECO:0000256" key="1">
    <source>
        <dbReference type="ARBA" id="ARBA00022908"/>
    </source>
</evidence>
<evidence type="ECO:0000259" key="6">
    <source>
        <dbReference type="PROSITE" id="PS51900"/>
    </source>
</evidence>
<evidence type="ECO:0000256" key="3">
    <source>
        <dbReference type="ARBA" id="ARBA00023172"/>
    </source>
</evidence>
<dbReference type="GO" id="GO:0006310">
    <property type="term" value="P:DNA recombination"/>
    <property type="evidence" value="ECO:0007669"/>
    <property type="project" value="UniProtKB-KW"/>
</dbReference>
<dbReference type="EMBL" id="AOLH01000008">
    <property type="protein sequence ID" value="ELZ76095.1"/>
    <property type="molecule type" value="Genomic_DNA"/>
</dbReference>
<protein>
    <submittedName>
        <fullName evidence="7">Integrase</fullName>
    </submittedName>
</protein>
<sequence length="373" mass="43301">MVAVSDLEPLSPNDAMEMWLTRQRSEKADQTVQSYYYRVNQFIEWCDENGVDNLNALTTRDIFKFDTELRERDLSQSTLKNRFGTLKLFLSFCEDLNAVEEGLVKAIEIPSLLKDERVNKEKLASGRAEEILDNLAKFRFASREHAMFALAWHTTVRVGALRALDVGDCYLDDDDLDRLRHYPEVGEEEFEEIVETVDTPFVYFRHRDQTPLKNKFEGQRPVAISDEVAEVLDAFIRVNRVPVTDDYDRAPLFSTEKGENRMSRGAIRRVFNIITQPCRFDEPCPHGRDVQTCEARKHGLEQRCPSARSPHRVRTGAITHHRDEGWPPEVLSERANATPEVIRQHYDHPDLLKRMQSRRAFLGEDSEEEDEDE</sequence>
<dbReference type="GO" id="GO:0015074">
    <property type="term" value="P:DNA integration"/>
    <property type="evidence" value="ECO:0007669"/>
    <property type="project" value="UniProtKB-KW"/>
</dbReference>
<keyword evidence="3" id="KW-0233">DNA recombination</keyword>
<dbReference type="InterPro" id="IPR044068">
    <property type="entry name" value="CB"/>
</dbReference>
<feature type="domain" description="Core-binding (CB)" evidence="6">
    <location>
        <begin position="10"/>
        <end position="94"/>
    </location>
</feature>
<reference evidence="7 8" key="1">
    <citation type="journal article" date="2014" name="PLoS Genet.">
        <title>Phylogenetically driven sequencing of extremely halophilic archaea reveals strategies for static and dynamic osmo-response.</title>
        <authorList>
            <person name="Becker E.A."/>
            <person name="Seitzer P.M."/>
            <person name="Tritt A."/>
            <person name="Larsen D."/>
            <person name="Krusor M."/>
            <person name="Yao A.I."/>
            <person name="Wu D."/>
            <person name="Madern D."/>
            <person name="Eisen J.A."/>
            <person name="Darling A.E."/>
            <person name="Facciotti M.T."/>
        </authorList>
    </citation>
    <scope>NUCLEOTIDE SEQUENCE [LARGE SCALE GENOMIC DNA]</scope>
    <source>
        <strain evidence="8">DSM 14919 / CCM 7023 / CIP 107410 / JCM 9276 / NCIMB 13854 / Aa 2.2</strain>
    </source>
</reference>
<feature type="region of interest" description="Disordered" evidence="5">
    <location>
        <begin position="306"/>
        <end position="325"/>
    </location>
</feature>
<dbReference type="InterPro" id="IPR004107">
    <property type="entry name" value="Integrase_SAM-like_N"/>
</dbReference>
<dbReference type="InterPro" id="IPR013762">
    <property type="entry name" value="Integrase-like_cat_sf"/>
</dbReference>
<dbReference type="PANTHER" id="PTHR30349">
    <property type="entry name" value="PHAGE INTEGRASE-RELATED"/>
    <property type="match status" value="1"/>
</dbReference>
<dbReference type="SUPFAM" id="SSF56349">
    <property type="entry name" value="DNA breaking-rejoining enzymes"/>
    <property type="match status" value="1"/>
</dbReference>
<comment type="caution">
    <text evidence="7">The sequence shown here is derived from an EMBL/GenBank/DDBJ whole genome shotgun (WGS) entry which is preliminary data.</text>
</comment>
<evidence type="ECO:0000256" key="4">
    <source>
        <dbReference type="PROSITE-ProRule" id="PRU01248"/>
    </source>
</evidence>
<evidence type="ECO:0000256" key="5">
    <source>
        <dbReference type="SAM" id="MobiDB-lite"/>
    </source>
</evidence>
<dbReference type="GO" id="GO:0003677">
    <property type="term" value="F:DNA binding"/>
    <property type="evidence" value="ECO:0007669"/>
    <property type="project" value="UniProtKB-UniRule"/>
</dbReference>
<name>M0GV70_HALL2</name>
<evidence type="ECO:0000313" key="7">
    <source>
        <dbReference type="EMBL" id="ELZ76095.1"/>
    </source>
</evidence>
<dbReference type="PANTHER" id="PTHR30349:SF41">
    <property type="entry name" value="INTEGRASE_RECOMBINASE PROTEIN MJ0367-RELATED"/>
    <property type="match status" value="1"/>
</dbReference>
<evidence type="ECO:0000256" key="2">
    <source>
        <dbReference type="ARBA" id="ARBA00023125"/>
    </source>
</evidence>
<dbReference type="Pfam" id="PF02899">
    <property type="entry name" value="Phage_int_SAM_1"/>
    <property type="match status" value="1"/>
</dbReference>
<keyword evidence="2 4" id="KW-0238">DNA-binding</keyword>